<comment type="caution">
    <text evidence="1">The sequence shown here is derived from an EMBL/GenBank/DDBJ whole genome shotgun (WGS) entry which is preliminary data.</text>
</comment>
<accession>A0A1J8QMZ2</accession>
<organism evidence="1 2">
    <name type="scientific">Rhizopogon vesiculosus</name>
    <dbReference type="NCBI Taxonomy" id="180088"/>
    <lineage>
        <taxon>Eukaryota</taxon>
        <taxon>Fungi</taxon>
        <taxon>Dikarya</taxon>
        <taxon>Basidiomycota</taxon>
        <taxon>Agaricomycotina</taxon>
        <taxon>Agaricomycetes</taxon>
        <taxon>Agaricomycetidae</taxon>
        <taxon>Boletales</taxon>
        <taxon>Suillineae</taxon>
        <taxon>Rhizopogonaceae</taxon>
        <taxon>Rhizopogon</taxon>
    </lineage>
</organism>
<sequence length="70" mass="7778">MFPASKGGSLLLDATSFFPARPGVDPFSNTALLAFQRIARPLFSPFQLGAYIHENQQLQVLRDHCKALEM</sequence>
<keyword evidence="2" id="KW-1185">Reference proteome</keyword>
<evidence type="ECO:0000313" key="2">
    <source>
        <dbReference type="Proteomes" id="UP000183567"/>
    </source>
</evidence>
<dbReference type="EMBL" id="LVVM01000233">
    <property type="protein sequence ID" value="OJA21235.1"/>
    <property type="molecule type" value="Genomic_DNA"/>
</dbReference>
<reference evidence="1 2" key="1">
    <citation type="submission" date="2016-03" db="EMBL/GenBank/DDBJ databases">
        <title>Comparative genomics of the ectomycorrhizal sister species Rhizopogon vinicolor and Rhizopogon vesiculosus (Basidiomycota: Boletales) reveals a divergence of the mating type B locus.</title>
        <authorList>
            <person name="Mujic A.B."/>
            <person name="Kuo A."/>
            <person name="Tritt A."/>
            <person name="Lipzen A."/>
            <person name="Chen C."/>
            <person name="Johnson J."/>
            <person name="Sharma A."/>
            <person name="Barry K."/>
            <person name="Grigoriev I.V."/>
            <person name="Spatafora J.W."/>
        </authorList>
    </citation>
    <scope>NUCLEOTIDE SEQUENCE [LARGE SCALE GENOMIC DNA]</scope>
    <source>
        <strain evidence="1 2">AM-OR11-056</strain>
    </source>
</reference>
<name>A0A1J8QMZ2_9AGAM</name>
<dbReference type="AlphaFoldDB" id="A0A1J8QMZ2"/>
<dbReference type="OrthoDB" id="2681506at2759"/>
<evidence type="ECO:0000313" key="1">
    <source>
        <dbReference type="EMBL" id="OJA21235.1"/>
    </source>
</evidence>
<dbReference type="Proteomes" id="UP000183567">
    <property type="component" value="Unassembled WGS sequence"/>
</dbReference>
<proteinExistence type="predicted"/>
<protein>
    <submittedName>
        <fullName evidence="1">Uncharacterized protein</fullName>
    </submittedName>
</protein>
<gene>
    <name evidence="1" type="ORF">AZE42_13218</name>
</gene>